<dbReference type="OrthoDB" id="10296346at2759"/>
<name>A0A0V0YVC9_9BILA</name>
<evidence type="ECO:0000313" key="2">
    <source>
        <dbReference type="EMBL" id="KRY04255.1"/>
    </source>
</evidence>
<evidence type="ECO:0000256" key="1">
    <source>
        <dbReference type="SAM" id="MobiDB-lite"/>
    </source>
</evidence>
<dbReference type="AlphaFoldDB" id="A0A0V0YVC9"/>
<sequence>MQVETSTGQQSSVLVTSRAHPHRVYGQKRIACQTKAHPLQSEMAKFTRLVSPQKTTSISILLCDPHLKVHLLNVGLQADTVPSESQEGLEQVDLQVRSDFELAVQGCLSVSR</sequence>
<comment type="caution">
    <text evidence="2">The sequence shown here is derived from an EMBL/GenBank/DDBJ whole genome shotgun (WGS) entry which is preliminary data.</text>
</comment>
<dbReference type="Proteomes" id="UP000054783">
    <property type="component" value="Unassembled WGS sequence"/>
</dbReference>
<feature type="compositionally biased region" description="Polar residues" evidence="1">
    <location>
        <begin position="1"/>
        <end position="15"/>
    </location>
</feature>
<keyword evidence="3" id="KW-1185">Reference proteome</keyword>
<proteinExistence type="predicted"/>
<accession>A0A0V0YVC9</accession>
<evidence type="ECO:0000313" key="3">
    <source>
        <dbReference type="Proteomes" id="UP000054783"/>
    </source>
</evidence>
<protein>
    <submittedName>
        <fullName evidence="2">Uncharacterized protein</fullName>
    </submittedName>
</protein>
<organism evidence="2 3">
    <name type="scientific">Trichinella patagoniensis</name>
    <dbReference type="NCBI Taxonomy" id="990121"/>
    <lineage>
        <taxon>Eukaryota</taxon>
        <taxon>Metazoa</taxon>
        <taxon>Ecdysozoa</taxon>
        <taxon>Nematoda</taxon>
        <taxon>Enoplea</taxon>
        <taxon>Dorylaimia</taxon>
        <taxon>Trichinellida</taxon>
        <taxon>Trichinellidae</taxon>
        <taxon>Trichinella</taxon>
    </lineage>
</organism>
<dbReference type="EMBL" id="JYDQ01002093">
    <property type="protein sequence ID" value="KRY04255.1"/>
    <property type="molecule type" value="Genomic_DNA"/>
</dbReference>
<reference evidence="2 3" key="1">
    <citation type="submission" date="2015-01" db="EMBL/GenBank/DDBJ databases">
        <title>Evolution of Trichinella species and genotypes.</title>
        <authorList>
            <person name="Korhonen P.K."/>
            <person name="Edoardo P."/>
            <person name="Giuseppe L.R."/>
            <person name="Gasser R.B."/>
        </authorList>
    </citation>
    <scope>NUCLEOTIDE SEQUENCE [LARGE SCALE GENOMIC DNA]</scope>
    <source>
        <strain evidence="2">ISS2496</strain>
    </source>
</reference>
<feature type="region of interest" description="Disordered" evidence="1">
    <location>
        <begin position="1"/>
        <end position="20"/>
    </location>
</feature>
<gene>
    <name evidence="2" type="ORF">T12_2095</name>
</gene>